<dbReference type="InterPro" id="IPR036514">
    <property type="entry name" value="SGNH_hydro_sf"/>
</dbReference>
<dbReference type="InParanoid" id="D8SDM0"/>
<reference evidence="3 4" key="1">
    <citation type="journal article" date="2011" name="Science">
        <title>The Selaginella genome identifies genetic changes associated with the evolution of vascular plants.</title>
        <authorList>
            <person name="Banks J.A."/>
            <person name="Nishiyama T."/>
            <person name="Hasebe M."/>
            <person name="Bowman J.L."/>
            <person name="Gribskov M."/>
            <person name="dePamphilis C."/>
            <person name="Albert V.A."/>
            <person name="Aono N."/>
            <person name="Aoyama T."/>
            <person name="Ambrose B.A."/>
            <person name="Ashton N.W."/>
            <person name="Axtell M.J."/>
            <person name="Barker E."/>
            <person name="Barker M.S."/>
            <person name="Bennetzen J.L."/>
            <person name="Bonawitz N.D."/>
            <person name="Chapple C."/>
            <person name="Cheng C."/>
            <person name="Correa L.G."/>
            <person name="Dacre M."/>
            <person name="DeBarry J."/>
            <person name="Dreyer I."/>
            <person name="Elias M."/>
            <person name="Engstrom E.M."/>
            <person name="Estelle M."/>
            <person name="Feng L."/>
            <person name="Finet C."/>
            <person name="Floyd S.K."/>
            <person name="Frommer W.B."/>
            <person name="Fujita T."/>
            <person name="Gramzow L."/>
            <person name="Gutensohn M."/>
            <person name="Harholt J."/>
            <person name="Hattori M."/>
            <person name="Heyl A."/>
            <person name="Hirai T."/>
            <person name="Hiwatashi Y."/>
            <person name="Ishikawa M."/>
            <person name="Iwata M."/>
            <person name="Karol K.G."/>
            <person name="Koehler B."/>
            <person name="Kolukisaoglu U."/>
            <person name="Kubo M."/>
            <person name="Kurata T."/>
            <person name="Lalonde S."/>
            <person name="Li K."/>
            <person name="Li Y."/>
            <person name="Litt A."/>
            <person name="Lyons E."/>
            <person name="Manning G."/>
            <person name="Maruyama T."/>
            <person name="Michael T.P."/>
            <person name="Mikami K."/>
            <person name="Miyazaki S."/>
            <person name="Morinaga S."/>
            <person name="Murata T."/>
            <person name="Mueller-Roeber B."/>
            <person name="Nelson D.R."/>
            <person name="Obara M."/>
            <person name="Oguri Y."/>
            <person name="Olmstead R.G."/>
            <person name="Onodera N."/>
            <person name="Petersen B.L."/>
            <person name="Pils B."/>
            <person name="Prigge M."/>
            <person name="Rensing S.A."/>
            <person name="Riano-Pachon D.M."/>
            <person name="Roberts A.W."/>
            <person name="Sato Y."/>
            <person name="Scheller H.V."/>
            <person name="Schulz B."/>
            <person name="Schulz C."/>
            <person name="Shakirov E.V."/>
            <person name="Shibagaki N."/>
            <person name="Shinohara N."/>
            <person name="Shippen D.E."/>
            <person name="Soerensen I."/>
            <person name="Sotooka R."/>
            <person name="Sugimoto N."/>
            <person name="Sugita M."/>
            <person name="Sumikawa N."/>
            <person name="Tanurdzic M."/>
            <person name="Theissen G."/>
            <person name="Ulvskov P."/>
            <person name="Wakazuki S."/>
            <person name="Weng J.K."/>
            <person name="Willats W.W."/>
            <person name="Wipf D."/>
            <person name="Wolf P.G."/>
            <person name="Yang L."/>
            <person name="Zimmer A.D."/>
            <person name="Zhu Q."/>
            <person name="Mitros T."/>
            <person name="Hellsten U."/>
            <person name="Loque D."/>
            <person name="Otillar R."/>
            <person name="Salamov A."/>
            <person name="Schmutz J."/>
            <person name="Shapiro H."/>
            <person name="Lindquist E."/>
            <person name="Lucas S."/>
            <person name="Rokhsar D."/>
            <person name="Grigoriev I.V."/>
        </authorList>
    </citation>
    <scope>NUCLEOTIDE SEQUENCE [LARGE SCALE GENOMIC DNA]</scope>
</reference>
<dbReference type="AlphaFoldDB" id="D8SDM0"/>
<dbReference type="Gramene" id="EFJ17537">
    <property type="protein sequence ID" value="EFJ17537"/>
    <property type="gene ID" value="SELMODRAFT_114490"/>
</dbReference>
<accession>D8SDM0</accession>
<keyword evidence="2" id="KW-0472">Membrane</keyword>
<evidence type="ECO:0000256" key="1">
    <source>
        <dbReference type="ARBA" id="ARBA00008668"/>
    </source>
</evidence>
<comment type="similarity">
    <text evidence="1">Belongs to the 'GDSL' lipolytic enzyme family.</text>
</comment>
<dbReference type="Proteomes" id="UP000001514">
    <property type="component" value="Unassembled WGS sequence"/>
</dbReference>
<dbReference type="PANTHER" id="PTHR22835">
    <property type="entry name" value="ZINC FINGER FYVE DOMAIN CONTAINING PROTEIN"/>
    <property type="match status" value="1"/>
</dbReference>
<sequence>MSHSFHCFFLEENNVFLFFFLILFSLLVIYGNACNFEKKLCPTGIFSFSDSLSDTGNRNLSSRARCIQSFWTFTRITLEKPTERFCDGYDYLSRQLKLRDIEPLSLTYSGTYFTSLNFGYAGAIVRSPSFATPHILSADFIWHKQQVNDHQNGAKLDKKMLYEKALCYIEIGGNDRGYGMPDFAYVMNNTIPAVVKGIKSSIMDLYNSDAKYFMVMNLPRYDCAPS</sequence>
<keyword evidence="4" id="KW-1185">Reference proteome</keyword>
<dbReference type="EMBL" id="GL377613">
    <property type="protein sequence ID" value="EFJ17537.1"/>
    <property type="molecule type" value="Genomic_DNA"/>
</dbReference>
<dbReference type="PANTHER" id="PTHR22835:SF659">
    <property type="entry name" value="GDSL LIPASE_ACYLHYDROLASE, PUTATIVE (AFU_ORTHOLOGUE AFUA_2G00510)-RELATED"/>
    <property type="match status" value="1"/>
</dbReference>
<feature type="transmembrane region" description="Helical" evidence="2">
    <location>
        <begin position="15"/>
        <end position="33"/>
    </location>
</feature>
<organism evidence="4">
    <name type="scientific">Selaginella moellendorffii</name>
    <name type="common">Spikemoss</name>
    <dbReference type="NCBI Taxonomy" id="88036"/>
    <lineage>
        <taxon>Eukaryota</taxon>
        <taxon>Viridiplantae</taxon>
        <taxon>Streptophyta</taxon>
        <taxon>Embryophyta</taxon>
        <taxon>Tracheophyta</taxon>
        <taxon>Lycopodiopsida</taxon>
        <taxon>Selaginellales</taxon>
        <taxon>Selaginellaceae</taxon>
        <taxon>Selaginella</taxon>
    </lineage>
</organism>
<name>D8SDM0_SELML</name>
<dbReference type="HOGENOM" id="CLU_1226593_0_0_1"/>
<keyword evidence="2" id="KW-0812">Transmembrane</keyword>
<evidence type="ECO:0000256" key="2">
    <source>
        <dbReference type="SAM" id="Phobius"/>
    </source>
</evidence>
<dbReference type="Gene3D" id="3.40.50.1110">
    <property type="entry name" value="SGNH hydrolase"/>
    <property type="match status" value="1"/>
</dbReference>
<gene>
    <name evidence="3" type="ORF">SELMODRAFT_114490</name>
</gene>
<protein>
    <submittedName>
        <fullName evidence="3">Uncharacterized protein</fullName>
    </submittedName>
</protein>
<evidence type="ECO:0000313" key="4">
    <source>
        <dbReference type="Proteomes" id="UP000001514"/>
    </source>
</evidence>
<dbReference type="KEGG" id="smo:SELMODRAFT_114490"/>
<keyword evidence="2" id="KW-1133">Transmembrane helix</keyword>
<proteinExistence type="inferred from homology"/>
<evidence type="ECO:0000313" key="3">
    <source>
        <dbReference type="EMBL" id="EFJ17537.1"/>
    </source>
</evidence>